<dbReference type="FunFam" id="3.40.50.300:FF:000668">
    <property type="entry name" value="Chromosomal replication initiator protein DnaA"/>
    <property type="match status" value="1"/>
</dbReference>
<comment type="subunit">
    <text evidence="8">Oligomerizes as a right-handed, spiral filament on DNA at oriC.</text>
</comment>
<dbReference type="CDD" id="cd06571">
    <property type="entry name" value="Bac_DnaA_C"/>
    <property type="match status" value="1"/>
</dbReference>
<comment type="similarity">
    <text evidence="1 8 11">Belongs to the DnaA family.</text>
</comment>
<evidence type="ECO:0000256" key="7">
    <source>
        <dbReference type="ARBA" id="ARBA00023125"/>
    </source>
</evidence>
<dbReference type="InterPro" id="IPR001957">
    <property type="entry name" value="Chromosome_initiator_DnaA"/>
</dbReference>
<dbReference type="Pfam" id="PF08299">
    <property type="entry name" value="Bac_DnaA_C"/>
    <property type="match status" value="1"/>
</dbReference>
<proteinExistence type="inferred from homology"/>
<dbReference type="GO" id="GO:0005524">
    <property type="term" value="F:ATP binding"/>
    <property type="evidence" value="ECO:0007669"/>
    <property type="project" value="UniProtKB-UniRule"/>
</dbReference>
<reference evidence="14 15" key="1">
    <citation type="submission" date="2018-05" db="EMBL/GenBank/DDBJ databases">
        <title>A metagenomic window into the 2 km-deep terrestrial subsurface aquifer revealed taxonomically and functionally diverse microbial community comprising novel uncultured bacterial lineages.</title>
        <authorList>
            <person name="Kadnikov V.V."/>
            <person name="Mardanov A.V."/>
            <person name="Beletsky A.V."/>
            <person name="Banks D."/>
            <person name="Pimenov N.V."/>
            <person name="Frank Y.A."/>
            <person name="Karnachuk O.V."/>
            <person name="Ravin N.V."/>
        </authorList>
    </citation>
    <scope>NUCLEOTIDE SEQUENCE [LARGE SCALE GENOMIC DNA]</scope>
    <source>
        <strain evidence="14">BY5</strain>
    </source>
</reference>
<evidence type="ECO:0000256" key="1">
    <source>
        <dbReference type="ARBA" id="ARBA00006583"/>
    </source>
</evidence>
<dbReference type="GO" id="GO:0005886">
    <property type="term" value="C:plasma membrane"/>
    <property type="evidence" value="ECO:0007669"/>
    <property type="project" value="TreeGrafter"/>
</dbReference>
<feature type="domain" description="Chromosomal replication initiator DnaA C-terminal" evidence="13">
    <location>
        <begin position="366"/>
        <end position="435"/>
    </location>
</feature>
<dbReference type="InterPro" id="IPR038454">
    <property type="entry name" value="DnaA_N_sf"/>
</dbReference>
<dbReference type="GO" id="GO:0006275">
    <property type="term" value="P:regulation of DNA replication"/>
    <property type="evidence" value="ECO:0007669"/>
    <property type="project" value="UniProtKB-UniRule"/>
</dbReference>
<dbReference type="Proteomes" id="UP000252355">
    <property type="component" value="Unassembled WGS sequence"/>
</dbReference>
<dbReference type="CDD" id="cd00009">
    <property type="entry name" value="AAA"/>
    <property type="match status" value="1"/>
</dbReference>
<dbReference type="InterPro" id="IPR010921">
    <property type="entry name" value="Trp_repressor/repl_initiator"/>
</dbReference>
<keyword evidence="7 8" id="KW-0238">DNA-binding</keyword>
<evidence type="ECO:0000256" key="10">
    <source>
        <dbReference type="RuleBase" id="RU000577"/>
    </source>
</evidence>
<dbReference type="HAMAP" id="MF_00377">
    <property type="entry name" value="DnaA_bact"/>
    <property type="match status" value="1"/>
</dbReference>
<comment type="caution">
    <text evidence="8">Lacks conserved residue(s) required for the propagation of feature annotation.</text>
</comment>
<evidence type="ECO:0000256" key="3">
    <source>
        <dbReference type="ARBA" id="ARBA00022705"/>
    </source>
</evidence>
<dbReference type="SUPFAM" id="SSF52540">
    <property type="entry name" value="P-loop containing nucleoside triphosphate hydrolases"/>
    <property type="match status" value="1"/>
</dbReference>
<evidence type="ECO:0000259" key="12">
    <source>
        <dbReference type="SMART" id="SM00382"/>
    </source>
</evidence>
<dbReference type="Gene3D" id="1.10.1750.10">
    <property type="match status" value="1"/>
</dbReference>
<dbReference type="AlphaFoldDB" id="A0A367ZKY8"/>
<evidence type="ECO:0000256" key="2">
    <source>
        <dbReference type="ARBA" id="ARBA00022490"/>
    </source>
</evidence>
<dbReference type="NCBIfam" id="TIGR00362">
    <property type="entry name" value="DnaA"/>
    <property type="match status" value="1"/>
</dbReference>
<dbReference type="Pfam" id="PF11638">
    <property type="entry name" value="DnaA_N"/>
    <property type="match status" value="1"/>
</dbReference>
<evidence type="ECO:0000256" key="6">
    <source>
        <dbReference type="ARBA" id="ARBA00023121"/>
    </source>
</evidence>
<dbReference type="GO" id="GO:0006270">
    <property type="term" value="P:DNA replication initiation"/>
    <property type="evidence" value="ECO:0007669"/>
    <property type="project" value="UniProtKB-UniRule"/>
</dbReference>
<sequence length="462" mass="52574">MNQTIALWDRITGEIRSQVNEAGLNLFLNSISPRGIEGESFILEAQNEICKEWIERRYRLLITKILQESTPPLKCVFVTRMKRGPHDRPQQLGLPAIAETPVMPAPAPTEKARPVPKGESGFNSKYTFETFVVGKSNQFAHAISQAVSKNLGTMYNPVFIYGGVGLGKTHLMQAIGQEVLRQNPKARVAYLSSEAFTNDFIESITVKRMSEFRAKYRKKDLLLIDDVQFFAGKEAVVDEFFHTFNELFQNKKQIVLTSDSPPKKINKLEERLVSRFEMGIVADIQPPDLEMRVAILKRAAADCVIRVPDEILMYLAEHVTDNIRVLEGAFNRVVAYAGVVQRPVDRDLVDHILKDFLRENTPGRITISWIQKRVAQYYDIPEAEMSSKRRSQNLVLPRQVAMRLAQILTDASLSQIGEAFGGRDHTTVMHACEKIQKLVKSDPEFQQEFERIARFVDPQGRR</sequence>
<comment type="caution">
    <text evidence="14">The sequence shown here is derived from an EMBL/GenBank/DDBJ whole genome shotgun (WGS) entry which is preliminary data.</text>
</comment>
<keyword evidence="6 8" id="KW-0446">Lipid-binding</keyword>
<keyword evidence="2 8" id="KW-0963">Cytoplasm</keyword>
<dbReference type="Gene3D" id="3.40.50.300">
    <property type="entry name" value="P-loop containing nucleotide triphosphate hydrolases"/>
    <property type="match status" value="1"/>
</dbReference>
<gene>
    <name evidence="8" type="primary">dnaA</name>
    <name evidence="14" type="ORF">OZSIB_1237</name>
</gene>
<evidence type="ECO:0000256" key="5">
    <source>
        <dbReference type="ARBA" id="ARBA00022840"/>
    </source>
</evidence>
<dbReference type="SMART" id="SM00760">
    <property type="entry name" value="Bac_DnaA_C"/>
    <property type="match status" value="1"/>
</dbReference>
<feature type="binding site" evidence="8">
    <location>
        <position position="165"/>
    </location>
    <ligand>
        <name>ATP</name>
        <dbReference type="ChEBI" id="CHEBI:30616"/>
    </ligand>
</feature>
<feature type="binding site" evidence="8">
    <location>
        <position position="168"/>
    </location>
    <ligand>
        <name>ATP</name>
        <dbReference type="ChEBI" id="CHEBI:30616"/>
    </ligand>
</feature>
<dbReference type="InterPro" id="IPR020591">
    <property type="entry name" value="Chromosome_initiator_DnaA-like"/>
</dbReference>
<feature type="region of interest" description="Domain III, AAA+ region" evidence="8">
    <location>
        <begin position="121"/>
        <end position="337"/>
    </location>
</feature>
<comment type="function">
    <text evidence="8 10">Plays an essential role in the initiation and regulation of chromosomal replication. ATP-DnaA binds to the origin of replication (oriC) to initiate formation of the DNA replication initiation complex once per cell cycle. Binds the DnaA box (a 9 base pair repeat at the origin) and separates the double-stranded (ds)DNA. Forms a right-handed helical filament on oriC DNA; dsDNA binds to the exterior of the filament while single-stranded (ss)DNA is stabiized in the filament's interior. The ATP-DnaA-oriC complex binds and stabilizes one strand of the AT-rich DNA unwinding element (DUE), permitting loading of DNA polymerase. After initiation quickly degrades to an ADP-DnaA complex that is not apt for DNA replication. Binds acidic phospholipids.</text>
</comment>
<dbReference type="PROSITE" id="PS01008">
    <property type="entry name" value="DNAA"/>
    <property type="match status" value="1"/>
</dbReference>
<feature type="binding site" evidence="8">
    <location>
        <position position="167"/>
    </location>
    <ligand>
        <name>ATP</name>
        <dbReference type="ChEBI" id="CHEBI:30616"/>
    </ligand>
</feature>
<dbReference type="GO" id="GO:0003688">
    <property type="term" value="F:DNA replication origin binding"/>
    <property type="evidence" value="ECO:0007669"/>
    <property type="project" value="UniProtKB-UniRule"/>
</dbReference>
<dbReference type="Gene3D" id="3.30.300.180">
    <property type="match status" value="1"/>
</dbReference>
<evidence type="ECO:0000256" key="8">
    <source>
        <dbReference type="HAMAP-Rule" id="MF_00377"/>
    </source>
</evidence>
<comment type="domain">
    <text evidence="8">Domain I is involved in oligomerization and binding regulators, domain II is flexibile and of varying length in different bacteria, domain III forms the AAA+ region, while domain IV binds dsDNA.</text>
</comment>
<comment type="subcellular location">
    <subcellularLocation>
        <location evidence="8">Cytoplasm</location>
    </subcellularLocation>
</comment>
<dbReference type="PANTHER" id="PTHR30050">
    <property type="entry name" value="CHROMOSOMAL REPLICATION INITIATOR PROTEIN DNAA"/>
    <property type="match status" value="1"/>
</dbReference>
<dbReference type="InterPro" id="IPR013159">
    <property type="entry name" value="DnaA_C"/>
</dbReference>
<feature type="binding site" evidence="8">
    <location>
        <position position="169"/>
    </location>
    <ligand>
        <name>ATP</name>
        <dbReference type="ChEBI" id="CHEBI:30616"/>
    </ligand>
</feature>
<dbReference type="PRINTS" id="PR00051">
    <property type="entry name" value="DNAA"/>
</dbReference>
<dbReference type="InterPro" id="IPR018312">
    <property type="entry name" value="Chromosome_initiator_DnaA_CS"/>
</dbReference>
<dbReference type="SMART" id="SM00382">
    <property type="entry name" value="AAA"/>
    <property type="match status" value="1"/>
</dbReference>
<dbReference type="InterPro" id="IPR024633">
    <property type="entry name" value="DnaA_N_dom"/>
</dbReference>
<evidence type="ECO:0000256" key="9">
    <source>
        <dbReference type="NCBIfam" id="TIGR00362"/>
    </source>
</evidence>
<keyword evidence="3 8" id="KW-0235">DNA replication</keyword>
<dbReference type="PANTHER" id="PTHR30050:SF2">
    <property type="entry name" value="CHROMOSOMAL REPLICATION INITIATOR PROTEIN DNAA"/>
    <property type="match status" value="1"/>
</dbReference>
<dbReference type="Gene3D" id="1.10.8.60">
    <property type="match status" value="1"/>
</dbReference>
<feature type="region of interest" description="Domain IV, binds dsDNA" evidence="8">
    <location>
        <begin position="338"/>
        <end position="462"/>
    </location>
</feature>
<organism evidence="14 15">
    <name type="scientific">Candidatus Ozemobacter sibiricus</name>
    <dbReference type="NCBI Taxonomy" id="2268124"/>
    <lineage>
        <taxon>Bacteria</taxon>
        <taxon>Candidatus Ozemobacteria</taxon>
        <taxon>Candidatus Ozemobacterales</taxon>
        <taxon>Candidatus Ozemobacteraceae</taxon>
        <taxon>Candidatus Ozemobacter</taxon>
    </lineage>
</organism>
<accession>A0A367ZKY8</accession>
<dbReference type="InterPro" id="IPR027417">
    <property type="entry name" value="P-loop_NTPase"/>
</dbReference>
<name>A0A367ZKY8_9BACT</name>
<evidence type="ECO:0000259" key="13">
    <source>
        <dbReference type="SMART" id="SM00760"/>
    </source>
</evidence>
<feature type="region of interest" description="Domain I, interacts with DnaA modulators" evidence="8">
    <location>
        <begin position="1"/>
        <end position="99"/>
    </location>
</feature>
<dbReference type="GO" id="GO:0005737">
    <property type="term" value="C:cytoplasm"/>
    <property type="evidence" value="ECO:0007669"/>
    <property type="project" value="UniProtKB-SubCell"/>
</dbReference>
<evidence type="ECO:0000313" key="15">
    <source>
        <dbReference type="Proteomes" id="UP000252355"/>
    </source>
</evidence>
<protein>
    <recommendedName>
        <fullName evidence="8 9">Chromosomal replication initiator protein DnaA</fullName>
    </recommendedName>
</protein>
<dbReference type="SUPFAM" id="SSF48295">
    <property type="entry name" value="TrpR-like"/>
    <property type="match status" value="1"/>
</dbReference>
<evidence type="ECO:0000256" key="11">
    <source>
        <dbReference type="RuleBase" id="RU004227"/>
    </source>
</evidence>
<keyword evidence="4 8" id="KW-0547">Nucleotide-binding</keyword>
<dbReference type="EMBL" id="QOQW01000020">
    <property type="protein sequence ID" value="RCK78710.1"/>
    <property type="molecule type" value="Genomic_DNA"/>
</dbReference>
<dbReference type="Pfam" id="PF00308">
    <property type="entry name" value="Bac_DnaA"/>
    <property type="match status" value="1"/>
</dbReference>
<dbReference type="GO" id="GO:0008289">
    <property type="term" value="F:lipid binding"/>
    <property type="evidence" value="ECO:0007669"/>
    <property type="project" value="UniProtKB-KW"/>
</dbReference>
<dbReference type="InterPro" id="IPR003593">
    <property type="entry name" value="AAA+_ATPase"/>
</dbReference>
<evidence type="ECO:0000313" key="14">
    <source>
        <dbReference type="EMBL" id="RCK78710.1"/>
    </source>
</evidence>
<evidence type="ECO:0000256" key="4">
    <source>
        <dbReference type="ARBA" id="ARBA00022741"/>
    </source>
</evidence>
<dbReference type="InterPro" id="IPR013317">
    <property type="entry name" value="DnaA_dom"/>
</dbReference>
<feature type="domain" description="AAA+ ATPase" evidence="12">
    <location>
        <begin position="154"/>
        <end position="286"/>
    </location>
</feature>
<keyword evidence="5 8" id="KW-0067">ATP-binding</keyword>